<evidence type="ECO:0000313" key="3">
    <source>
        <dbReference type="EMBL" id="CAD8687151.1"/>
    </source>
</evidence>
<evidence type="ECO:0000256" key="1">
    <source>
        <dbReference type="SAM" id="MobiDB-lite"/>
    </source>
</evidence>
<feature type="domain" description="von Hippel-Lindau disease tumour suppressor beta" evidence="2">
    <location>
        <begin position="27"/>
        <end position="79"/>
    </location>
</feature>
<evidence type="ECO:0000259" key="2">
    <source>
        <dbReference type="Pfam" id="PF01847"/>
    </source>
</evidence>
<reference evidence="3" key="1">
    <citation type="submission" date="2021-01" db="EMBL/GenBank/DDBJ databases">
        <authorList>
            <person name="Corre E."/>
            <person name="Pelletier E."/>
            <person name="Niang G."/>
            <person name="Scheremetjew M."/>
            <person name="Finn R."/>
            <person name="Kale V."/>
            <person name="Holt S."/>
            <person name="Cochrane G."/>
            <person name="Meng A."/>
            <person name="Brown T."/>
            <person name="Cohen L."/>
        </authorList>
    </citation>
    <scope>NUCLEOTIDE SEQUENCE</scope>
    <source>
        <strain evidence="3">SAG 11-49</strain>
    </source>
</reference>
<dbReference type="SUPFAM" id="SSF49468">
    <property type="entry name" value="VHL"/>
    <property type="match status" value="1"/>
</dbReference>
<dbReference type="AlphaFoldDB" id="A0A7S0WVU0"/>
<dbReference type="EMBL" id="HBFB01023583">
    <property type="protein sequence ID" value="CAD8687151.1"/>
    <property type="molecule type" value="Transcribed_RNA"/>
</dbReference>
<dbReference type="Gene3D" id="2.60.40.780">
    <property type="entry name" value="von Hippel-Lindau disease tumour suppressor, beta domain"/>
    <property type="match status" value="1"/>
</dbReference>
<accession>A0A7S0WVU0</accession>
<dbReference type="InterPro" id="IPR024053">
    <property type="entry name" value="VHL_beta_dom"/>
</dbReference>
<dbReference type="GO" id="GO:0008237">
    <property type="term" value="F:metallopeptidase activity"/>
    <property type="evidence" value="ECO:0007669"/>
    <property type="project" value="InterPro"/>
</dbReference>
<dbReference type="InterPro" id="IPR036208">
    <property type="entry name" value="VHL_sf"/>
</dbReference>
<feature type="compositionally biased region" description="Low complexity" evidence="1">
    <location>
        <begin position="362"/>
        <end position="371"/>
    </location>
</feature>
<dbReference type="Pfam" id="PF01847">
    <property type="entry name" value="VHL"/>
    <property type="match status" value="1"/>
</dbReference>
<sequence>MGHIGPPQEGAGQDSANEELRSTQDDSTADCIIQFVNSTKSKIGYYWVNFDGKEQEYGQLEPGHRVAQHTFTTHPWRVRLLPSKAVVGEHVGPSVVFEALGEQTCKLSPLQVMTQPKAEWGEWRQRADAAGIAILAYDCVGDDAVRIACHVVGRMLEHSPPAVVARLVAHKARVGIIGCRQVTTDVPDHWYMKLSAGGRDIDATTRGLGGTQSCALTTCGEENLTMVDDRSYPSENILVHEFGHTVMNCGLSDSERREIEALYARARESGVYERGIYAMENADEYWAEGTQAWFDATIRTDVNSGVNSRDTLKRLDPGLAALMCRAYGDGPWRYPHDAPRPFSHKRKRAHGEVGSDGGESKASAPSVAVAAPGEVEMDRSRLAATAGAARPGAGLAGLCTPGAACGPASMVWLGPLASCVPTAAAYMPVSPSARISQSVDVGFEEGGSGAGCGASAMVGLASLLQLSGVYALLTRGMAGEQRAAIAVTKQS</sequence>
<dbReference type="SUPFAM" id="SSF55486">
    <property type="entry name" value="Metalloproteases ('zincins'), catalytic domain"/>
    <property type="match status" value="1"/>
</dbReference>
<feature type="region of interest" description="Disordered" evidence="1">
    <location>
        <begin position="1"/>
        <end position="25"/>
    </location>
</feature>
<dbReference type="Gene3D" id="3.40.390.10">
    <property type="entry name" value="Collagenase (Catalytic Domain)"/>
    <property type="match status" value="1"/>
</dbReference>
<dbReference type="InterPro" id="IPR024079">
    <property type="entry name" value="MetalloPept_cat_dom_sf"/>
</dbReference>
<name>A0A7S0WVU0_9CHLO</name>
<feature type="region of interest" description="Disordered" evidence="1">
    <location>
        <begin position="338"/>
        <end position="371"/>
    </location>
</feature>
<dbReference type="InterPro" id="IPR037140">
    <property type="entry name" value="VHL_beta_dom_sf"/>
</dbReference>
<proteinExistence type="predicted"/>
<organism evidence="3">
    <name type="scientific">Chlamydomonas leiostraca</name>
    <dbReference type="NCBI Taxonomy" id="1034604"/>
    <lineage>
        <taxon>Eukaryota</taxon>
        <taxon>Viridiplantae</taxon>
        <taxon>Chlorophyta</taxon>
        <taxon>core chlorophytes</taxon>
        <taxon>Chlorophyceae</taxon>
        <taxon>CS clade</taxon>
        <taxon>Chlamydomonadales</taxon>
        <taxon>Chlamydomonadaceae</taxon>
        <taxon>Chlamydomonas</taxon>
    </lineage>
</organism>
<protein>
    <recommendedName>
        <fullName evidence="2">von Hippel-Lindau disease tumour suppressor beta domain-containing protein</fullName>
    </recommendedName>
</protein>
<gene>
    <name evidence="3" type="ORF">CLEI1391_LOCUS13285</name>
</gene>